<dbReference type="Proteomes" id="UP000488506">
    <property type="component" value="Unassembled WGS sequence"/>
</dbReference>
<dbReference type="AlphaFoldDB" id="A0A833P337"/>
<dbReference type="GO" id="GO:0005524">
    <property type="term" value="F:ATP binding"/>
    <property type="evidence" value="ECO:0007669"/>
    <property type="project" value="UniProtKB-KW"/>
</dbReference>
<feature type="binding site" evidence="11">
    <location>
        <position position="70"/>
    </location>
    <ligand>
        <name>ATP</name>
        <dbReference type="ChEBI" id="CHEBI:30616"/>
    </ligand>
</feature>
<feature type="binding site" evidence="11">
    <location>
        <position position="173"/>
    </location>
    <ligand>
        <name>ATP</name>
        <dbReference type="ChEBI" id="CHEBI:30616"/>
    </ligand>
</feature>
<evidence type="ECO:0000256" key="4">
    <source>
        <dbReference type="ARBA" id="ARBA00022490"/>
    </source>
</evidence>
<dbReference type="SUPFAM" id="SSF53633">
    <property type="entry name" value="Carbamate kinase-like"/>
    <property type="match status" value="1"/>
</dbReference>
<feature type="binding site" evidence="11">
    <location>
        <begin position="23"/>
        <end position="26"/>
    </location>
    <ligand>
        <name>ATP</name>
        <dbReference type="ChEBI" id="CHEBI:30616"/>
    </ligand>
</feature>
<comment type="caution">
    <text evidence="11">Lacks conserved residue(s) required for the propagation of feature annotation.</text>
</comment>
<comment type="caution">
    <text evidence="13">The sequence shown here is derived from an EMBL/GenBank/DDBJ whole genome shotgun (WGS) entry which is preliminary data.</text>
</comment>
<evidence type="ECO:0000259" key="12">
    <source>
        <dbReference type="Pfam" id="PF00696"/>
    </source>
</evidence>
<dbReference type="InterPro" id="IPR036393">
    <property type="entry name" value="AceGlu_kinase-like_sf"/>
</dbReference>
<keyword evidence="4 11" id="KW-0963">Cytoplasm</keyword>
<feature type="binding site" evidence="11">
    <location>
        <position position="179"/>
    </location>
    <ligand>
        <name>ATP</name>
        <dbReference type="ChEBI" id="CHEBI:30616"/>
    </ligand>
</feature>
<dbReference type="PANTHER" id="PTHR42833:SF4">
    <property type="entry name" value="URIDYLATE KINASE PUMPKIN, CHLOROPLASTIC"/>
    <property type="match status" value="1"/>
</dbReference>
<dbReference type="NCBIfam" id="TIGR02075">
    <property type="entry name" value="pyrH_bact"/>
    <property type="match status" value="1"/>
</dbReference>
<reference evidence="13 14" key="1">
    <citation type="submission" date="2019-12" db="EMBL/GenBank/DDBJ databases">
        <authorList>
            <person name="Wolfe R."/>
            <person name="Danczak R."/>
            <person name="Wilkins M."/>
        </authorList>
    </citation>
    <scope>NUCLEOTIDE SEQUENCE [LARGE SCALE GENOMIC DNA]</scope>
    <source>
        <strain evidence="13">X2_MaxBin.013</strain>
    </source>
</reference>
<comment type="subcellular location">
    <subcellularLocation>
        <location evidence="1 11">Cytoplasm</location>
    </subcellularLocation>
</comment>
<keyword evidence="6 11" id="KW-0547">Nucleotide-binding</keyword>
<comment type="catalytic activity">
    <reaction evidence="10 11">
        <text>UMP + ATP = UDP + ADP</text>
        <dbReference type="Rhea" id="RHEA:24400"/>
        <dbReference type="ChEBI" id="CHEBI:30616"/>
        <dbReference type="ChEBI" id="CHEBI:57865"/>
        <dbReference type="ChEBI" id="CHEBI:58223"/>
        <dbReference type="ChEBI" id="CHEBI:456216"/>
        <dbReference type="EC" id="2.7.4.22"/>
    </reaction>
</comment>
<feature type="binding site" evidence="11">
    <location>
        <position position="65"/>
    </location>
    <ligand>
        <name>UMP</name>
        <dbReference type="ChEBI" id="CHEBI:57865"/>
    </ligand>
</feature>
<evidence type="ECO:0000256" key="9">
    <source>
        <dbReference type="ARBA" id="ARBA00022975"/>
    </source>
</evidence>
<proteinExistence type="inferred from homology"/>
<feature type="binding site" evidence="11">
    <location>
        <begin position="146"/>
        <end position="153"/>
    </location>
    <ligand>
        <name>UMP</name>
        <dbReference type="ChEBI" id="CHEBI:57865"/>
    </ligand>
</feature>
<evidence type="ECO:0000256" key="2">
    <source>
        <dbReference type="ARBA" id="ARBA00004791"/>
    </source>
</evidence>
<dbReference type="InterPro" id="IPR011817">
    <property type="entry name" value="Uridylate_kinase"/>
</dbReference>
<evidence type="ECO:0000313" key="13">
    <source>
        <dbReference type="EMBL" id="KAF0134019.1"/>
    </source>
</evidence>
<evidence type="ECO:0000256" key="11">
    <source>
        <dbReference type="HAMAP-Rule" id="MF_01220"/>
    </source>
</evidence>
<feature type="binding site" evidence="11">
    <location>
        <position position="85"/>
    </location>
    <ligand>
        <name>UMP</name>
        <dbReference type="ChEBI" id="CHEBI:57865"/>
    </ligand>
</feature>
<comment type="subunit">
    <text evidence="11">Homohexamer.</text>
</comment>
<evidence type="ECO:0000256" key="3">
    <source>
        <dbReference type="ARBA" id="ARBA00007614"/>
    </source>
</evidence>
<comment type="function">
    <text evidence="11">Catalyzes the reversible phosphorylation of UMP to UDP.</text>
</comment>
<dbReference type="UniPathway" id="UPA00159">
    <property type="reaction ID" value="UER00275"/>
</dbReference>
<comment type="activity regulation">
    <text evidence="11">Inhibited by UTP.</text>
</comment>
<dbReference type="EMBL" id="WPAF01000014">
    <property type="protein sequence ID" value="KAF0134019.1"/>
    <property type="molecule type" value="Genomic_DNA"/>
</dbReference>
<keyword evidence="8 11" id="KW-0067">ATP-binding</keyword>
<dbReference type="GO" id="GO:0033862">
    <property type="term" value="F:UMP kinase activity"/>
    <property type="evidence" value="ECO:0007669"/>
    <property type="project" value="UniProtKB-EC"/>
</dbReference>
<gene>
    <name evidence="11" type="primary">pyrH</name>
    <name evidence="13" type="ORF">FD145_961</name>
</gene>
<dbReference type="FunFam" id="3.40.1160.10:FF:000001">
    <property type="entry name" value="Uridylate kinase"/>
    <property type="match status" value="1"/>
</dbReference>
<accession>A0A833P337</accession>
<dbReference type="InterPro" id="IPR001048">
    <property type="entry name" value="Asp/Glu/Uridylate_kinase"/>
</dbReference>
<evidence type="ECO:0000256" key="5">
    <source>
        <dbReference type="ARBA" id="ARBA00022679"/>
    </source>
</evidence>
<evidence type="ECO:0000256" key="6">
    <source>
        <dbReference type="ARBA" id="ARBA00022741"/>
    </source>
</evidence>
<evidence type="ECO:0000313" key="14">
    <source>
        <dbReference type="Proteomes" id="UP000488506"/>
    </source>
</evidence>
<evidence type="ECO:0000256" key="1">
    <source>
        <dbReference type="ARBA" id="ARBA00004496"/>
    </source>
</evidence>
<dbReference type="Pfam" id="PF00696">
    <property type="entry name" value="AA_kinase"/>
    <property type="match status" value="1"/>
</dbReference>
<evidence type="ECO:0000256" key="7">
    <source>
        <dbReference type="ARBA" id="ARBA00022777"/>
    </source>
</evidence>
<keyword evidence="5 11" id="KW-0808">Transferase</keyword>
<evidence type="ECO:0000256" key="10">
    <source>
        <dbReference type="ARBA" id="ARBA00047767"/>
    </source>
</evidence>
<dbReference type="PANTHER" id="PTHR42833">
    <property type="entry name" value="URIDYLATE KINASE"/>
    <property type="match status" value="1"/>
</dbReference>
<sequence>MYINYGIITIAMAKAKYHRILLKLSGEIFGGKLKYGLDPEIIDNIAKEIKSVKDKNIQTAVVIGGGNIFRGLSAASAGMDRATGDYMGMLATVINSLALQDALERVGVFARVQTAIEMRQIAEPFIRRRAIRHMEKGRVVILAAGTGNPYFSTDTTAALRAAELDAEIIIKATKVDGVFDKDPLKFKDAKKFKTLTYLEILNKGLKIMDSTAASLCMDNNIPIIVLNLLKKGNVEKAVLGGQVGTIICANKET</sequence>
<feature type="domain" description="Aspartate/glutamate/uridylate kinase" evidence="12">
    <location>
        <begin position="19"/>
        <end position="227"/>
    </location>
</feature>
<dbReference type="GO" id="GO:0005737">
    <property type="term" value="C:cytoplasm"/>
    <property type="evidence" value="ECO:0007669"/>
    <property type="project" value="UniProtKB-SubCell"/>
</dbReference>
<comment type="similarity">
    <text evidence="3 11">Belongs to the UMP kinase family.</text>
</comment>
<dbReference type="Gene3D" id="3.40.1160.10">
    <property type="entry name" value="Acetylglutamate kinase-like"/>
    <property type="match status" value="1"/>
</dbReference>
<dbReference type="CDD" id="cd04254">
    <property type="entry name" value="AAK_UMPK-PyrH-Ec"/>
    <property type="match status" value="1"/>
</dbReference>
<dbReference type="HAMAP" id="MF_01220_B">
    <property type="entry name" value="PyrH_B"/>
    <property type="match status" value="1"/>
</dbReference>
<keyword evidence="7 11" id="KW-0418">Kinase</keyword>
<dbReference type="InterPro" id="IPR015963">
    <property type="entry name" value="Uridylate_kinase_bac"/>
</dbReference>
<dbReference type="GO" id="GO:0006225">
    <property type="term" value="P:UDP biosynthetic process"/>
    <property type="evidence" value="ECO:0007669"/>
    <property type="project" value="TreeGrafter"/>
</dbReference>
<comment type="pathway">
    <text evidence="2 11">Pyrimidine metabolism; CTP biosynthesis via de novo pathway; UDP from UMP (UMPK route): step 1/1.</text>
</comment>
<keyword evidence="9 11" id="KW-0665">Pyrimidine biosynthesis</keyword>
<evidence type="ECO:0000256" key="8">
    <source>
        <dbReference type="ARBA" id="ARBA00022840"/>
    </source>
</evidence>
<dbReference type="PIRSF" id="PIRSF005650">
    <property type="entry name" value="Uridylate_kin"/>
    <property type="match status" value="1"/>
</dbReference>
<dbReference type="EC" id="2.7.4.22" evidence="11"/>
<organism evidence="13 14">
    <name type="scientific">Candidatus Saganbacteria bacterium</name>
    <dbReference type="NCBI Taxonomy" id="2575572"/>
    <lineage>
        <taxon>Bacteria</taxon>
        <taxon>Bacillati</taxon>
        <taxon>Saganbacteria</taxon>
    </lineage>
</organism>
<name>A0A833P337_UNCSA</name>
<feature type="binding site" evidence="11">
    <location>
        <position position="66"/>
    </location>
    <ligand>
        <name>ATP</name>
        <dbReference type="ChEBI" id="CHEBI:30616"/>
    </ligand>
</feature>
<feature type="binding site" evidence="11">
    <location>
        <position position="182"/>
    </location>
    <ligand>
        <name>ATP</name>
        <dbReference type="ChEBI" id="CHEBI:30616"/>
    </ligand>
</feature>
<dbReference type="GO" id="GO:0044210">
    <property type="term" value="P:'de novo' CTP biosynthetic process"/>
    <property type="evidence" value="ECO:0007669"/>
    <property type="project" value="UniProtKB-UniRule"/>
</dbReference>
<protein>
    <recommendedName>
        <fullName evidence="11">Uridylate kinase</fullName>
        <shortName evidence="11">UK</shortName>
        <ecNumber evidence="11">2.7.4.22</ecNumber>
    </recommendedName>
    <alternativeName>
        <fullName evidence="11">Uridine monophosphate kinase</fullName>
        <shortName evidence="11">UMP kinase</shortName>
        <shortName evidence="11">UMPK</shortName>
    </alternativeName>
</protein>